<keyword evidence="5" id="KW-1185">Reference proteome</keyword>
<dbReference type="InterPro" id="IPR002885">
    <property type="entry name" value="PPR_rpt"/>
</dbReference>
<evidence type="ECO:0000256" key="3">
    <source>
        <dbReference type="PROSITE-ProRule" id="PRU00708"/>
    </source>
</evidence>
<evidence type="ECO:0000256" key="1">
    <source>
        <dbReference type="ARBA" id="ARBA00007626"/>
    </source>
</evidence>
<evidence type="ECO:0008006" key="6">
    <source>
        <dbReference type="Google" id="ProtNLM"/>
    </source>
</evidence>
<dbReference type="NCBIfam" id="TIGR00756">
    <property type="entry name" value="PPR"/>
    <property type="match status" value="2"/>
</dbReference>
<protein>
    <recommendedName>
        <fullName evidence="6">Pentatricopeptide repeat-containing protein</fullName>
    </recommendedName>
</protein>
<dbReference type="Gene3D" id="1.25.40.10">
    <property type="entry name" value="Tetratricopeptide repeat domain"/>
    <property type="match status" value="1"/>
</dbReference>
<dbReference type="EMBL" id="RXIC02000020">
    <property type="protein sequence ID" value="KAB1224501.1"/>
    <property type="molecule type" value="Genomic_DNA"/>
</dbReference>
<evidence type="ECO:0000313" key="5">
    <source>
        <dbReference type="Proteomes" id="UP000516437"/>
    </source>
</evidence>
<dbReference type="PANTHER" id="PTHR47941">
    <property type="entry name" value="PENTATRICOPEPTIDE REPEAT-CONTAINING PROTEIN 3, MITOCHONDRIAL"/>
    <property type="match status" value="1"/>
</dbReference>
<name>A0A6A1WH10_9ROSI</name>
<sequence>MIKGYCKEGLLNEACVLLEQMERNGCSPNDFTYDAIIQGLLQHKETSKATKYLQMMLDKGFSADTTTATMFVDLLSADQPDKTVQEYFQKSV</sequence>
<gene>
    <name evidence="4" type="ORF">CJ030_MR2G016390</name>
</gene>
<comment type="similarity">
    <text evidence="1">Belongs to the PPR family. P subfamily.</text>
</comment>
<evidence type="ECO:0000313" key="4">
    <source>
        <dbReference type="EMBL" id="KAB1224501.1"/>
    </source>
</evidence>
<reference evidence="4 5" key="1">
    <citation type="journal article" date="2019" name="Plant Biotechnol. J.">
        <title>The red bayberry genome and genetic basis of sex determination.</title>
        <authorList>
            <person name="Jia H.M."/>
            <person name="Jia H.J."/>
            <person name="Cai Q.L."/>
            <person name="Wang Y."/>
            <person name="Zhao H.B."/>
            <person name="Yang W.F."/>
            <person name="Wang G.Y."/>
            <person name="Li Y.H."/>
            <person name="Zhan D.L."/>
            <person name="Shen Y.T."/>
            <person name="Niu Q.F."/>
            <person name="Chang L."/>
            <person name="Qiu J."/>
            <person name="Zhao L."/>
            <person name="Xie H.B."/>
            <person name="Fu W.Y."/>
            <person name="Jin J."/>
            <person name="Li X.W."/>
            <person name="Jiao Y."/>
            <person name="Zhou C.C."/>
            <person name="Tu T."/>
            <person name="Chai C.Y."/>
            <person name="Gao J.L."/>
            <person name="Fan L.J."/>
            <person name="van de Weg E."/>
            <person name="Wang J.Y."/>
            <person name="Gao Z.S."/>
        </authorList>
    </citation>
    <scope>NUCLEOTIDE SEQUENCE [LARGE SCALE GENOMIC DNA]</scope>
    <source>
        <tissue evidence="4">Leaves</tissue>
    </source>
</reference>
<keyword evidence="2" id="KW-0677">Repeat</keyword>
<dbReference type="InterPro" id="IPR011990">
    <property type="entry name" value="TPR-like_helical_dom_sf"/>
</dbReference>
<dbReference type="AlphaFoldDB" id="A0A6A1WH10"/>
<accession>A0A6A1WH10</accession>
<proteinExistence type="inferred from homology"/>
<evidence type="ECO:0000256" key="2">
    <source>
        <dbReference type="ARBA" id="ARBA00022737"/>
    </source>
</evidence>
<feature type="repeat" description="PPR" evidence="3">
    <location>
        <begin position="29"/>
        <end position="63"/>
    </location>
</feature>
<dbReference type="Pfam" id="PF13041">
    <property type="entry name" value="PPR_2"/>
    <property type="match status" value="1"/>
</dbReference>
<comment type="caution">
    <text evidence="4">The sequence shown here is derived from an EMBL/GenBank/DDBJ whole genome shotgun (WGS) entry which is preliminary data.</text>
</comment>
<dbReference type="Proteomes" id="UP000516437">
    <property type="component" value="Chromosome 2"/>
</dbReference>
<organism evidence="4 5">
    <name type="scientific">Morella rubra</name>
    <name type="common">Chinese bayberry</name>
    <dbReference type="NCBI Taxonomy" id="262757"/>
    <lineage>
        <taxon>Eukaryota</taxon>
        <taxon>Viridiplantae</taxon>
        <taxon>Streptophyta</taxon>
        <taxon>Embryophyta</taxon>
        <taxon>Tracheophyta</taxon>
        <taxon>Spermatophyta</taxon>
        <taxon>Magnoliopsida</taxon>
        <taxon>eudicotyledons</taxon>
        <taxon>Gunneridae</taxon>
        <taxon>Pentapetalae</taxon>
        <taxon>rosids</taxon>
        <taxon>fabids</taxon>
        <taxon>Fagales</taxon>
        <taxon>Myricaceae</taxon>
        <taxon>Morella</taxon>
    </lineage>
</organism>
<feature type="repeat" description="PPR" evidence="3">
    <location>
        <begin position="1"/>
        <end position="28"/>
    </location>
</feature>
<dbReference type="OrthoDB" id="185373at2759"/>
<dbReference type="PROSITE" id="PS51375">
    <property type="entry name" value="PPR"/>
    <property type="match status" value="2"/>
</dbReference>